<dbReference type="Gene3D" id="1.10.3130.20">
    <property type="entry name" value="Phycobilisome linker domain"/>
    <property type="match status" value="1"/>
</dbReference>
<dbReference type="InterPro" id="IPR025282">
    <property type="entry name" value="DUF4214"/>
</dbReference>
<dbReference type="InterPro" id="IPR038255">
    <property type="entry name" value="PBS_linker_sf"/>
</dbReference>
<feature type="domain" description="DUF4214" evidence="1">
    <location>
        <begin position="45"/>
        <end position="104"/>
    </location>
</feature>
<comment type="caution">
    <text evidence="2">The sequence shown here is derived from an EMBL/GenBank/DDBJ whole genome shotgun (WGS) entry which is preliminary data.</text>
</comment>
<gene>
    <name evidence="2" type="ORF">NX773_01095</name>
</gene>
<keyword evidence="3" id="KW-1185">Reference proteome</keyword>
<organism evidence="2 3">
    <name type="scientific">Massilia solisilvae</name>
    <dbReference type="NCBI Taxonomy" id="1811225"/>
    <lineage>
        <taxon>Bacteria</taxon>
        <taxon>Pseudomonadati</taxon>
        <taxon>Pseudomonadota</taxon>
        <taxon>Betaproteobacteria</taxon>
        <taxon>Burkholderiales</taxon>
        <taxon>Oxalobacteraceae</taxon>
        <taxon>Telluria group</taxon>
        <taxon>Massilia</taxon>
    </lineage>
</organism>
<sequence length="200" mass="21135">MADNINAVEKLYVAYFSRPADPAGLAFWTGQLQTNPNALQQMSAQFSTSAEYKAAYAGMTNAQIVSTVYQHLFGRPAEQAGVDWWAQKLDAHTITIDNVVTQIAAGAQTTDLFAYNAKVAVATTFTARLDTDVEKQAYSGDAANKLAIDFIATVKDLQSAANASDPGTIDSVISNIVHAAGLGMDGAQLVGVADAPPPMF</sequence>
<evidence type="ECO:0000313" key="2">
    <source>
        <dbReference type="EMBL" id="MCS0606759.1"/>
    </source>
</evidence>
<dbReference type="Pfam" id="PF13946">
    <property type="entry name" value="DUF4214"/>
    <property type="match status" value="1"/>
</dbReference>
<dbReference type="EMBL" id="JANUGV010000001">
    <property type="protein sequence ID" value="MCS0606759.1"/>
    <property type="molecule type" value="Genomic_DNA"/>
</dbReference>
<evidence type="ECO:0000313" key="3">
    <source>
        <dbReference type="Proteomes" id="UP001205861"/>
    </source>
</evidence>
<name>A0ABT2BE04_9BURK</name>
<reference evidence="2 3" key="1">
    <citation type="submission" date="2022-08" db="EMBL/GenBank/DDBJ databases">
        <title>Reclassification of Massilia species as members of the genera Telluria, Duganella, Pseudoduganella, Mokoshia gen. nov. and Zemynaea gen. nov. using orthogonal and non-orthogonal genome-based approaches.</title>
        <authorList>
            <person name="Bowman J.P."/>
        </authorList>
    </citation>
    <scope>NUCLEOTIDE SEQUENCE [LARGE SCALE GENOMIC DNA]</scope>
    <source>
        <strain evidence="2 3">JCM 31607</strain>
    </source>
</reference>
<proteinExistence type="predicted"/>
<dbReference type="RefSeq" id="WP_258854560.1">
    <property type="nucleotide sequence ID" value="NZ_JANUGV010000001.1"/>
</dbReference>
<dbReference type="Proteomes" id="UP001205861">
    <property type="component" value="Unassembled WGS sequence"/>
</dbReference>
<protein>
    <submittedName>
        <fullName evidence="2">DUF4214 domain-containing protein</fullName>
    </submittedName>
</protein>
<accession>A0ABT2BE04</accession>
<evidence type="ECO:0000259" key="1">
    <source>
        <dbReference type="Pfam" id="PF13946"/>
    </source>
</evidence>